<reference evidence="2" key="1">
    <citation type="submission" date="2022-11" db="UniProtKB">
        <authorList>
            <consortium name="WormBaseParasite"/>
        </authorList>
    </citation>
    <scope>IDENTIFICATION</scope>
</reference>
<name>A0AC34R7B4_9BILA</name>
<accession>A0AC34R7B4</accession>
<protein>
    <submittedName>
        <fullName evidence="2">Uncharacterized protein</fullName>
    </submittedName>
</protein>
<dbReference type="Proteomes" id="UP000887576">
    <property type="component" value="Unplaced"/>
</dbReference>
<evidence type="ECO:0000313" key="1">
    <source>
        <dbReference type="Proteomes" id="UP000887576"/>
    </source>
</evidence>
<organism evidence="1 2">
    <name type="scientific">Panagrolaimus sp. JU765</name>
    <dbReference type="NCBI Taxonomy" id="591449"/>
    <lineage>
        <taxon>Eukaryota</taxon>
        <taxon>Metazoa</taxon>
        <taxon>Ecdysozoa</taxon>
        <taxon>Nematoda</taxon>
        <taxon>Chromadorea</taxon>
        <taxon>Rhabditida</taxon>
        <taxon>Tylenchina</taxon>
        <taxon>Panagrolaimomorpha</taxon>
        <taxon>Panagrolaimoidea</taxon>
        <taxon>Panagrolaimidae</taxon>
        <taxon>Panagrolaimus</taxon>
    </lineage>
</organism>
<evidence type="ECO:0000313" key="2">
    <source>
        <dbReference type="WBParaSite" id="JU765_v2.g4112.t1"/>
    </source>
</evidence>
<dbReference type="WBParaSite" id="JU765_v2.g4112.t1">
    <property type="protein sequence ID" value="JU765_v2.g4112.t1"/>
    <property type="gene ID" value="JU765_v2.g4112"/>
</dbReference>
<proteinExistence type="predicted"/>
<sequence length="1223" mass="138538">MDQDGVDVVETMMELVDRVSFLAGDDDELRRRHERKYQFSNVKYDDELGDWIAQPRSRYRSVSDGSDPETDEELELERRRNEEREAVNAPCIRLIELHNSFRFHLITIDGAIVGCARQCTVQIPDEGAIDEEHVRITYDYPEGPPTADSKKAFWIRNLSRHAILVNETVLTRKKMVELKHGDVLLIGDNRLSVHIHRGICMNTCNECEPGILMKEAEKLAAQTKQVVRTRDSSRREILNNLKRKYGLDRAAHVTVDADYQDRAKVRRKLVGSEADIPKPRTLGSDGVYDNCAAAPVPGASLDTVELRTKPKKVVKPISEENKGFKLLKNMGWSEGKGLGKMEQGAVHSIATSLKADRQGLGHDAGEAVPKKKPMTQRIANETRNVVEIGRFCVHLDSGVGFIFEVENCQGLISFCYNYDKDVCNPDEEGAEIQLTITDDIVELHGYKIVLTKNCSEIQLVIQRHGSLLINGQKISESSGLANSLGGNVGFEMRQIPEKCRPKLFKGVFVDPKTDLTCFNGVLDYPDLKKDDSQCPVWIIIISAMGIGFTVITIIIMTSLYFFPRLKKANNLRASFYPETSPKRISRRNQEEFQLLVETDDYSSEIVREQPPLLQKGEVLQNLFEIEEQFGGGGFGQIFRCNHKDDNIKMVVKVEPARGGDLRRAKLEMTVMLMLRGKSHIPILVSQHVVTALRHLHDTGYVHRDVKPSNCCVGIGTAKRKIHLIDFGMVRRIRDMDGNIREIVREQPPLLQKGEVLQNLFEIEEQFGGGGFGQIFRCNHKDDNIKMVVKVEPARGGDLRRAKLEMTVMLMLRGKSHIPILYGCGRHRDCPYIVMQMLGRNLSDLRRRQTERTLSESTVFRVSQHVVTALRHLHDTGYVHRDVKPSNCCVGIGTAKRKIHLIDFGMVRRIRDMDGNIRPARKYAPFRGTVRYVSIEMHYRREVGFGDDLIGWFYSMIELLHGKLPWSSMEKPNEIMKSKMTTTLKELCERHPKGLLNFAENVSKIKYEDKPKYESLQRNLKSCLSVTVNENTPFDWELPPLPSTVRSKRGDKLNSKYEKSMMVSVGTEMPASIPVRPMKKTFDEKAPGTSSKKETSSECRVQLPDKMEVMVKKNVEVPTKKVEADNHPKKVEEKKLKENVEVVESKKPETIVPKKAEVLPTLALIPEKSDDAKIQPKSMEPSSTSPPNKTSPPKLKTDDAELANQLGVDCTQMSSEPAVRTTQK</sequence>